<proteinExistence type="predicted"/>
<keyword evidence="3" id="KW-1185">Reference proteome</keyword>
<protein>
    <recommendedName>
        <fullName evidence="1">Ig-like domain-containing protein</fullName>
    </recommendedName>
</protein>
<feature type="domain" description="Ig-like" evidence="1">
    <location>
        <begin position="1"/>
        <end position="96"/>
    </location>
</feature>
<evidence type="ECO:0000313" key="2">
    <source>
        <dbReference type="Ensembl" id="ENSCMIP00000003433.1"/>
    </source>
</evidence>
<sequence>MGTVGESVMLLCPLPSPDPVYKLVNVTWVRKEPYSHLVTFRQEGGSWNKTEGDERCELRGSVADGDITLTVSRLVTEDNGIYLCLVEAEKENKRLVIQREIRVQVQSSTGKIPLSTSLTPHNSNNNMLQLHSAFHFRRTSQGAGQFRVCTLGLESRGVEGKGNEGGGRKRGG</sequence>
<reference evidence="2" key="4">
    <citation type="submission" date="2025-08" db="UniProtKB">
        <authorList>
            <consortium name="Ensembl"/>
        </authorList>
    </citation>
    <scope>IDENTIFICATION</scope>
</reference>
<dbReference type="PROSITE" id="PS50835">
    <property type="entry name" value="IG_LIKE"/>
    <property type="match status" value="1"/>
</dbReference>
<dbReference type="Pfam" id="PF07686">
    <property type="entry name" value="V-set"/>
    <property type="match status" value="1"/>
</dbReference>
<organism evidence="2 3">
    <name type="scientific">Callorhinchus milii</name>
    <name type="common">Ghost shark</name>
    <dbReference type="NCBI Taxonomy" id="7868"/>
    <lineage>
        <taxon>Eukaryota</taxon>
        <taxon>Metazoa</taxon>
        <taxon>Chordata</taxon>
        <taxon>Craniata</taxon>
        <taxon>Vertebrata</taxon>
        <taxon>Chondrichthyes</taxon>
        <taxon>Holocephali</taxon>
        <taxon>Chimaeriformes</taxon>
        <taxon>Callorhinchidae</taxon>
        <taxon>Callorhinchus</taxon>
    </lineage>
</organism>
<dbReference type="Gene3D" id="2.60.40.10">
    <property type="entry name" value="Immunoglobulins"/>
    <property type="match status" value="1"/>
</dbReference>
<dbReference type="SMART" id="SM00408">
    <property type="entry name" value="IGc2"/>
    <property type="match status" value="1"/>
</dbReference>
<dbReference type="SUPFAM" id="SSF48726">
    <property type="entry name" value="Immunoglobulin"/>
    <property type="match status" value="1"/>
</dbReference>
<dbReference type="InterPro" id="IPR003598">
    <property type="entry name" value="Ig_sub2"/>
</dbReference>
<name>A0A4W3GIL7_CALMI</name>
<reference evidence="2" key="5">
    <citation type="submission" date="2025-09" db="UniProtKB">
        <authorList>
            <consortium name="Ensembl"/>
        </authorList>
    </citation>
    <scope>IDENTIFICATION</scope>
</reference>
<reference evidence="3" key="2">
    <citation type="journal article" date="2007" name="PLoS Biol.">
        <title>Survey sequencing and comparative analysis of the elephant shark (Callorhinchus milii) genome.</title>
        <authorList>
            <person name="Venkatesh B."/>
            <person name="Kirkness E.F."/>
            <person name="Loh Y.H."/>
            <person name="Halpern A.L."/>
            <person name="Lee A.P."/>
            <person name="Johnson J."/>
            <person name="Dandona N."/>
            <person name="Viswanathan L.D."/>
            <person name="Tay A."/>
            <person name="Venter J.C."/>
            <person name="Strausberg R.L."/>
            <person name="Brenner S."/>
        </authorList>
    </citation>
    <scope>NUCLEOTIDE SEQUENCE [LARGE SCALE GENOMIC DNA]</scope>
</reference>
<dbReference type="InParanoid" id="A0A4W3GIL7"/>
<reference evidence="3" key="1">
    <citation type="journal article" date="2006" name="Science">
        <title>Ancient noncoding elements conserved in the human genome.</title>
        <authorList>
            <person name="Venkatesh B."/>
            <person name="Kirkness E.F."/>
            <person name="Loh Y.H."/>
            <person name="Halpern A.L."/>
            <person name="Lee A.P."/>
            <person name="Johnson J."/>
            <person name="Dandona N."/>
            <person name="Viswanathan L.D."/>
            <person name="Tay A."/>
            <person name="Venter J.C."/>
            <person name="Strausberg R.L."/>
            <person name="Brenner S."/>
        </authorList>
    </citation>
    <scope>NUCLEOTIDE SEQUENCE [LARGE SCALE GENOMIC DNA]</scope>
</reference>
<dbReference type="InterPro" id="IPR003599">
    <property type="entry name" value="Ig_sub"/>
</dbReference>
<dbReference type="InterPro" id="IPR013106">
    <property type="entry name" value="Ig_V-set"/>
</dbReference>
<dbReference type="Ensembl" id="ENSCMIT00000003565.1">
    <property type="protein sequence ID" value="ENSCMIP00000003433.1"/>
    <property type="gene ID" value="ENSCMIG00000002065.1"/>
</dbReference>
<evidence type="ECO:0000313" key="3">
    <source>
        <dbReference type="Proteomes" id="UP000314986"/>
    </source>
</evidence>
<dbReference type="SMART" id="SM00409">
    <property type="entry name" value="IG"/>
    <property type="match status" value="1"/>
</dbReference>
<dbReference type="AlphaFoldDB" id="A0A4W3GIL7"/>
<reference evidence="3" key="3">
    <citation type="journal article" date="2014" name="Nature">
        <title>Elephant shark genome provides unique insights into gnathostome evolution.</title>
        <authorList>
            <consortium name="International Elephant Shark Genome Sequencing Consortium"/>
            <person name="Venkatesh B."/>
            <person name="Lee A.P."/>
            <person name="Ravi V."/>
            <person name="Maurya A.K."/>
            <person name="Lian M.M."/>
            <person name="Swann J.B."/>
            <person name="Ohta Y."/>
            <person name="Flajnik M.F."/>
            <person name="Sutoh Y."/>
            <person name="Kasahara M."/>
            <person name="Hoon S."/>
            <person name="Gangu V."/>
            <person name="Roy S.W."/>
            <person name="Irimia M."/>
            <person name="Korzh V."/>
            <person name="Kondrychyn I."/>
            <person name="Lim Z.W."/>
            <person name="Tay B.H."/>
            <person name="Tohari S."/>
            <person name="Kong K.W."/>
            <person name="Ho S."/>
            <person name="Lorente-Galdos B."/>
            <person name="Quilez J."/>
            <person name="Marques-Bonet T."/>
            <person name="Raney B.J."/>
            <person name="Ingham P.W."/>
            <person name="Tay A."/>
            <person name="Hillier L.W."/>
            <person name="Minx P."/>
            <person name="Boehm T."/>
            <person name="Wilson R.K."/>
            <person name="Brenner S."/>
            <person name="Warren W.C."/>
        </authorList>
    </citation>
    <scope>NUCLEOTIDE SEQUENCE [LARGE SCALE GENOMIC DNA]</scope>
</reference>
<dbReference type="InterPro" id="IPR036179">
    <property type="entry name" value="Ig-like_dom_sf"/>
</dbReference>
<dbReference type="Proteomes" id="UP000314986">
    <property type="component" value="Unassembled WGS sequence"/>
</dbReference>
<dbReference type="InterPro" id="IPR013783">
    <property type="entry name" value="Ig-like_fold"/>
</dbReference>
<accession>A0A4W3GIL7</accession>
<dbReference type="InterPro" id="IPR007110">
    <property type="entry name" value="Ig-like_dom"/>
</dbReference>
<evidence type="ECO:0000259" key="1">
    <source>
        <dbReference type="PROSITE" id="PS50835"/>
    </source>
</evidence>